<name>A0ABV7UWM5_9GAMM</name>
<sequence>MSLQAVFAEIHPDWYGQADGDGPESASPSPELLQRARDSALGRRILARWLMRDVGIGGALLAPRPDGALAAAVVRWPRARLATLLRDVGALAYAPVIRAEVRREPVRLLRRALGNSYLLALDKQVWDGQVPPPVATRLRAALATTLAGTPDAAALHALLDHQGRCELHAWAAQADPALAEWVLLQSPREAPVAAHLPGQQVQFLHDHHLARARAG</sequence>
<dbReference type="EMBL" id="JBHRYF010000008">
    <property type="protein sequence ID" value="MFC3660667.1"/>
    <property type="molecule type" value="Genomic_DNA"/>
</dbReference>
<proteinExistence type="predicted"/>
<keyword evidence="2" id="KW-1185">Reference proteome</keyword>
<comment type="caution">
    <text evidence="1">The sequence shown here is derived from an EMBL/GenBank/DDBJ whole genome shotgun (WGS) entry which is preliminary data.</text>
</comment>
<organism evidence="1 2">
    <name type="scientific">Luteimonas notoginsengisoli</name>
    <dbReference type="NCBI Taxonomy" id="1578200"/>
    <lineage>
        <taxon>Bacteria</taxon>
        <taxon>Pseudomonadati</taxon>
        <taxon>Pseudomonadota</taxon>
        <taxon>Gammaproteobacteria</taxon>
        <taxon>Lysobacterales</taxon>
        <taxon>Lysobacteraceae</taxon>
        <taxon>Luteimonas</taxon>
    </lineage>
</organism>
<accession>A0ABV7UWM5</accession>
<evidence type="ECO:0008006" key="3">
    <source>
        <dbReference type="Google" id="ProtNLM"/>
    </source>
</evidence>
<protein>
    <recommendedName>
        <fullName evidence="3">Type III secretion protein</fullName>
    </recommendedName>
</protein>
<dbReference type="Proteomes" id="UP001595724">
    <property type="component" value="Unassembled WGS sequence"/>
</dbReference>
<evidence type="ECO:0000313" key="2">
    <source>
        <dbReference type="Proteomes" id="UP001595724"/>
    </source>
</evidence>
<dbReference type="RefSeq" id="WP_386710512.1">
    <property type="nucleotide sequence ID" value="NZ_JBHRYF010000008.1"/>
</dbReference>
<gene>
    <name evidence="1" type="ORF">ACFOM9_11370</name>
</gene>
<reference evidence="2" key="1">
    <citation type="journal article" date="2019" name="Int. J. Syst. Evol. Microbiol.">
        <title>The Global Catalogue of Microorganisms (GCM) 10K type strain sequencing project: providing services to taxonomists for standard genome sequencing and annotation.</title>
        <authorList>
            <consortium name="The Broad Institute Genomics Platform"/>
            <consortium name="The Broad Institute Genome Sequencing Center for Infectious Disease"/>
            <person name="Wu L."/>
            <person name="Ma J."/>
        </authorList>
    </citation>
    <scope>NUCLEOTIDE SEQUENCE [LARGE SCALE GENOMIC DNA]</scope>
    <source>
        <strain evidence="2">KCTC 42211</strain>
    </source>
</reference>
<evidence type="ECO:0000313" key="1">
    <source>
        <dbReference type="EMBL" id="MFC3660667.1"/>
    </source>
</evidence>